<keyword evidence="1" id="KW-0732">Signal</keyword>
<reference evidence="2 3" key="1">
    <citation type="submission" date="2020-12" db="EMBL/GenBank/DDBJ databases">
        <title>Revised draft genomes of Rhodomicrobium vannielii ATCC 17100 and Rhodomicrobium udaipurense JA643.</title>
        <authorList>
            <person name="Conners E.M."/>
            <person name="Davenport E.J."/>
            <person name="Bose A."/>
        </authorList>
    </citation>
    <scope>NUCLEOTIDE SEQUENCE [LARGE SCALE GENOMIC DNA]</scope>
    <source>
        <strain evidence="2 3">JA643</strain>
    </source>
</reference>
<evidence type="ECO:0000313" key="2">
    <source>
        <dbReference type="EMBL" id="MBJ7544588.1"/>
    </source>
</evidence>
<dbReference type="Proteomes" id="UP000623250">
    <property type="component" value="Unassembled WGS sequence"/>
</dbReference>
<protein>
    <recommendedName>
        <fullName evidence="4">Serine aminopeptidase S33 domain-containing protein</fullName>
    </recommendedName>
</protein>
<feature type="chain" id="PRO_5034094926" description="Serine aminopeptidase S33 domain-containing protein" evidence="1">
    <location>
        <begin position="19"/>
        <end position="304"/>
    </location>
</feature>
<keyword evidence="3" id="KW-1185">Reference proteome</keyword>
<organism evidence="2 3">
    <name type="scientific">Rhodomicrobium udaipurense</name>
    <dbReference type="NCBI Taxonomy" id="1202716"/>
    <lineage>
        <taxon>Bacteria</taxon>
        <taxon>Pseudomonadati</taxon>
        <taxon>Pseudomonadota</taxon>
        <taxon>Alphaproteobacteria</taxon>
        <taxon>Hyphomicrobiales</taxon>
        <taxon>Hyphomicrobiaceae</taxon>
        <taxon>Rhodomicrobium</taxon>
    </lineage>
</organism>
<feature type="signal peptide" evidence="1">
    <location>
        <begin position="1"/>
        <end position="18"/>
    </location>
</feature>
<evidence type="ECO:0008006" key="4">
    <source>
        <dbReference type="Google" id="ProtNLM"/>
    </source>
</evidence>
<name>A0A8I1KM32_9HYPH</name>
<accession>A0A8I1KM32</accession>
<sequence>MRGLIVTAFAAFMIAAGAAPCVAERVTIDHLGLDLTANLELAPGKSLKGDGAVLIVHNTLGSDRMEPIATLQDALRDHGINTLAITLGLGIDNRKGNFNCAMEQAHHHEDAIDEIADWVKWLKDKGASSITVAGHGRGANQVALYAINRLDKSVKRVVLMAPLMQTEESAEAEYRAVFRGSLRQELGKAEELVANQNGNQFVNVPGFLTCSNPAVTASAFANYYGSNPKFKTTNLLPSIKLPVLIAVGDGDPALPEIKAAEGEFSQLKTVTLAVVPGTDQNFHDLGAEELAKKVKDFLVHRVQG</sequence>
<proteinExistence type="predicted"/>
<dbReference type="EMBL" id="JAEMUK010000079">
    <property type="protein sequence ID" value="MBJ7544588.1"/>
    <property type="molecule type" value="Genomic_DNA"/>
</dbReference>
<dbReference type="SUPFAM" id="SSF53474">
    <property type="entry name" value="alpha/beta-Hydrolases"/>
    <property type="match status" value="1"/>
</dbReference>
<comment type="caution">
    <text evidence="2">The sequence shown here is derived from an EMBL/GenBank/DDBJ whole genome shotgun (WGS) entry which is preliminary data.</text>
</comment>
<dbReference type="RefSeq" id="WP_037238338.1">
    <property type="nucleotide sequence ID" value="NZ_JAEMUK010000079.1"/>
</dbReference>
<dbReference type="InterPro" id="IPR029058">
    <property type="entry name" value="AB_hydrolase_fold"/>
</dbReference>
<dbReference type="AlphaFoldDB" id="A0A8I1KM32"/>
<gene>
    <name evidence="2" type="ORF">JDN41_13615</name>
</gene>
<dbReference type="Gene3D" id="3.40.50.1820">
    <property type="entry name" value="alpha/beta hydrolase"/>
    <property type="match status" value="1"/>
</dbReference>
<evidence type="ECO:0000313" key="3">
    <source>
        <dbReference type="Proteomes" id="UP000623250"/>
    </source>
</evidence>
<evidence type="ECO:0000256" key="1">
    <source>
        <dbReference type="SAM" id="SignalP"/>
    </source>
</evidence>